<dbReference type="NCBIfam" id="TIGR01124">
    <property type="entry name" value="ilvA_2Cterm"/>
    <property type="match status" value="1"/>
</dbReference>
<comment type="catalytic activity">
    <reaction evidence="1 12">
        <text>L-threonine = 2-oxobutanoate + NH4(+)</text>
        <dbReference type="Rhea" id="RHEA:22108"/>
        <dbReference type="ChEBI" id="CHEBI:16763"/>
        <dbReference type="ChEBI" id="CHEBI:28938"/>
        <dbReference type="ChEBI" id="CHEBI:57926"/>
        <dbReference type="EC" id="4.3.1.19"/>
    </reaction>
</comment>
<dbReference type="InterPro" id="IPR050147">
    <property type="entry name" value="Ser/Thr_Dehydratase"/>
</dbReference>
<dbReference type="SUPFAM" id="SSF53686">
    <property type="entry name" value="Tryptophan synthase beta subunit-like PLP-dependent enzymes"/>
    <property type="match status" value="1"/>
</dbReference>
<dbReference type="GO" id="GO:0003941">
    <property type="term" value="F:L-serine ammonia-lyase activity"/>
    <property type="evidence" value="ECO:0007669"/>
    <property type="project" value="TreeGrafter"/>
</dbReference>
<dbReference type="Pfam" id="PF00291">
    <property type="entry name" value="PALP"/>
    <property type="match status" value="1"/>
</dbReference>
<dbReference type="SUPFAM" id="SSF55021">
    <property type="entry name" value="ACT-like"/>
    <property type="match status" value="1"/>
</dbReference>
<accession>A0A4P9YRA4</accession>
<evidence type="ECO:0000256" key="7">
    <source>
        <dbReference type="ARBA" id="ARBA00022624"/>
    </source>
</evidence>
<dbReference type="Gene3D" id="3.40.50.1100">
    <property type="match status" value="2"/>
</dbReference>
<keyword evidence="10 12" id="KW-0456">Lyase</keyword>
<dbReference type="InterPro" id="IPR038110">
    <property type="entry name" value="TD_ACT-like_sf"/>
</dbReference>
<keyword evidence="15" id="KW-1185">Reference proteome</keyword>
<dbReference type="Gene3D" id="3.40.1020.10">
    <property type="entry name" value="Biosynthetic Threonine Deaminase, Domain 3"/>
    <property type="match status" value="1"/>
</dbReference>
<keyword evidence="9 12" id="KW-0663">Pyridoxal phosphate</keyword>
<dbReference type="GO" id="GO:0006565">
    <property type="term" value="P:L-serine catabolic process"/>
    <property type="evidence" value="ECO:0007669"/>
    <property type="project" value="TreeGrafter"/>
</dbReference>
<protein>
    <recommendedName>
        <fullName evidence="12">Threonine dehydratase</fullName>
        <ecNumber evidence="12">4.3.1.19</ecNumber>
    </recommendedName>
    <alternativeName>
        <fullName evidence="12">Threonine deaminase</fullName>
    </alternativeName>
</protein>
<gene>
    <name evidence="14" type="ORF">SYNPS1DRAFT_33602</name>
</gene>
<evidence type="ECO:0000313" key="14">
    <source>
        <dbReference type="EMBL" id="RKP22403.1"/>
    </source>
</evidence>
<evidence type="ECO:0000256" key="11">
    <source>
        <dbReference type="ARBA" id="ARBA00023304"/>
    </source>
</evidence>
<dbReference type="PANTHER" id="PTHR48078">
    <property type="entry name" value="THREONINE DEHYDRATASE, MITOCHONDRIAL-RELATED"/>
    <property type="match status" value="1"/>
</dbReference>
<evidence type="ECO:0000256" key="1">
    <source>
        <dbReference type="ARBA" id="ARBA00001274"/>
    </source>
</evidence>
<evidence type="ECO:0000256" key="10">
    <source>
        <dbReference type="ARBA" id="ARBA00023239"/>
    </source>
</evidence>
<evidence type="ECO:0000256" key="12">
    <source>
        <dbReference type="RuleBase" id="RU362012"/>
    </source>
</evidence>
<evidence type="ECO:0000256" key="8">
    <source>
        <dbReference type="ARBA" id="ARBA00022737"/>
    </source>
</evidence>
<organism evidence="14 15">
    <name type="scientific">Syncephalis pseudoplumigaleata</name>
    <dbReference type="NCBI Taxonomy" id="1712513"/>
    <lineage>
        <taxon>Eukaryota</taxon>
        <taxon>Fungi</taxon>
        <taxon>Fungi incertae sedis</taxon>
        <taxon>Zoopagomycota</taxon>
        <taxon>Zoopagomycotina</taxon>
        <taxon>Zoopagomycetes</taxon>
        <taxon>Zoopagales</taxon>
        <taxon>Piptocephalidaceae</taxon>
        <taxon>Syncephalis</taxon>
    </lineage>
</organism>
<dbReference type="InterPro" id="IPR001926">
    <property type="entry name" value="TrpB-like_PALP"/>
</dbReference>
<evidence type="ECO:0000256" key="3">
    <source>
        <dbReference type="ARBA" id="ARBA00004810"/>
    </source>
</evidence>
<keyword evidence="7 12" id="KW-0412">Isoleucine biosynthesis</keyword>
<dbReference type="PANTHER" id="PTHR48078:SF11">
    <property type="entry name" value="THREONINE DEHYDRATASE, MITOCHONDRIAL"/>
    <property type="match status" value="1"/>
</dbReference>
<dbReference type="CDD" id="cd04907">
    <property type="entry name" value="ACT_ThrD-I_2"/>
    <property type="match status" value="1"/>
</dbReference>
<comment type="subunit">
    <text evidence="5">Homotetramer.</text>
</comment>
<evidence type="ECO:0000256" key="9">
    <source>
        <dbReference type="ARBA" id="ARBA00022898"/>
    </source>
</evidence>
<dbReference type="NCBIfam" id="NF006674">
    <property type="entry name" value="PRK09224.1"/>
    <property type="match status" value="1"/>
</dbReference>
<evidence type="ECO:0000259" key="13">
    <source>
        <dbReference type="PROSITE" id="PS51672"/>
    </source>
</evidence>
<evidence type="ECO:0000256" key="6">
    <source>
        <dbReference type="ARBA" id="ARBA00022605"/>
    </source>
</evidence>
<dbReference type="Pfam" id="PF00585">
    <property type="entry name" value="Thr_dehydrat_C"/>
    <property type="match status" value="2"/>
</dbReference>
<keyword evidence="6 12" id="KW-0028">Amino-acid biosynthesis</keyword>
<comment type="cofactor">
    <cofactor evidence="2 12">
        <name>pyridoxal 5'-phosphate</name>
        <dbReference type="ChEBI" id="CHEBI:597326"/>
    </cofactor>
</comment>
<dbReference type="InterPro" id="IPR005787">
    <property type="entry name" value="Thr_deHydtase_biosynth"/>
</dbReference>
<sequence length="436" mass="48745">MYHLSPEEKARGVIACSAGNHAQGVALSARKMGIRATIVMPRATPDIKVRSVRRLGAEVVLYGADFDEAKRECARLAAEQSLTNIPPFDDPYVIAGQGTVGVEILRQCPMDAQLEVIFCAVGGGGLIAGIASYVKRILPHVKIIGVETYDANAMYQSLEAGERVEIDEVGLFADGTAVRQVGRETFRLCKELLDGVDVFEDTRSIVEPSGALSLAGAKKWLSEQDDVNPNGAYVAILSGANMNFDRLRFVAERAEIGEQREALISAIIPERPGSFLQLHQAIDPRQITEFSYRYSDPDRAYIFSSFTVTDHEKDLGEIFAVLQAQGMQGLDITHDEMAKSHARFLIGGRSQVPNERLYRFVFPERPFALKKFLRGIQSEWNISLFHYRNNGGDYGHILVGIQVLPEQYERFEQFLSRLNYPYVEETDNIVYQQFLR</sequence>
<feature type="domain" description="ACT-like" evidence="13">
    <location>
        <begin position="356"/>
        <end position="427"/>
    </location>
</feature>
<dbReference type="FunFam" id="3.40.1020.10:FF:000001">
    <property type="entry name" value="L-threonine dehydratase"/>
    <property type="match status" value="1"/>
</dbReference>
<evidence type="ECO:0000256" key="2">
    <source>
        <dbReference type="ARBA" id="ARBA00001933"/>
    </source>
</evidence>
<keyword evidence="11 12" id="KW-0100">Branched-chain amino acid biosynthesis</keyword>
<dbReference type="UniPathway" id="UPA00047">
    <property type="reaction ID" value="UER00054"/>
</dbReference>
<dbReference type="EMBL" id="KZ992147">
    <property type="protein sequence ID" value="RKP22403.1"/>
    <property type="molecule type" value="Genomic_DNA"/>
</dbReference>
<evidence type="ECO:0000313" key="15">
    <source>
        <dbReference type="Proteomes" id="UP000278143"/>
    </source>
</evidence>
<dbReference type="GO" id="GO:0009097">
    <property type="term" value="P:isoleucine biosynthetic process"/>
    <property type="evidence" value="ECO:0007669"/>
    <property type="project" value="UniProtKB-UniRule"/>
</dbReference>
<dbReference type="CDD" id="cd04906">
    <property type="entry name" value="ACT_ThrD-I_1"/>
    <property type="match status" value="1"/>
</dbReference>
<keyword evidence="8" id="KW-0677">Repeat</keyword>
<dbReference type="PROSITE" id="PS51672">
    <property type="entry name" value="ACT_LIKE"/>
    <property type="match status" value="2"/>
</dbReference>
<feature type="domain" description="ACT-like" evidence="13">
    <location>
        <begin position="262"/>
        <end position="334"/>
    </location>
</feature>
<dbReference type="EC" id="4.3.1.19" evidence="12"/>
<dbReference type="FunFam" id="3.40.50.1100:FF:000005">
    <property type="entry name" value="Threonine dehydratase catabolic"/>
    <property type="match status" value="1"/>
</dbReference>
<comment type="pathway">
    <text evidence="3 12">Amino-acid biosynthesis; L-isoleucine biosynthesis; 2-oxobutanoate from L-threonine: step 1/1.</text>
</comment>
<dbReference type="InterPro" id="IPR001721">
    <property type="entry name" value="TD_ACT-like"/>
</dbReference>
<dbReference type="Proteomes" id="UP000278143">
    <property type="component" value="Unassembled WGS sequence"/>
</dbReference>
<dbReference type="AlphaFoldDB" id="A0A4P9YRA4"/>
<evidence type="ECO:0000256" key="4">
    <source>
        <dbReference type="ARBA" id="ARBA00010869"/>
    </source>
</evidence>
<dbReference type="InterPro" id="IPR036052">
    <property type="entry name" value="TrpB-like_PALP_sf"/>
</dbReference>
<dbReference type="GO" id="GO:0006567">
    <property type="term" value="P:L-threonine catabolic process"/>
    <property type="evidence" value="ECO:0007669"/>
    <property type="project" value="TreeGrafter"/>
</dbReference>
<reference evidence="15" key="1">
    <citation type="journal article" date="2018" name="Nat. Microbiol.">
        <title>Leveraging single-cell genomics to expand the fungal tree of life.</title>
        <authorList>
            <person name="Ahrendt S.R."/>
            <person name="Quandt C.A."/>
            <person name="Ciobanu D."/>
            <person name="Clum A."/>
            <person name="Salamov A."/>
            <person name="Andreopoulos B."/>
            <person name="Cheng J.F."/>
            <person name="Woyke T."/>
            <person name="Pelin A."/>
            <person name="Henrissat B."/>
            <person name="Reynolds N.K."/>
            <person name="Benny G.L."/>
            <person name="Smith M.E."/>
            <person name="James T.Y."/>
            <person name="Grigoriev I.V."/>
        </authorList>
    </citation>
    <scope>NUCLEOTIDE SEQUENCE [LARGE SCALE GENOMIC DNA]</scope>
    <source>
        <strain evidence="15">Benny S71-1</strain>
    </source>
</reference>
<dbReference type="OrthoDB" id="4418812at2759"/>
<evidence type="ECO:0000256" key="5">
    <source>
        <dbReference type="ARBA" id="ARBA00011881"/>
    </source>
</evidence>
<dbReference type="GO" id="GO:0004794">
    <property type="term" value="F:threonine deaminase activity"/>
    <property type="evidence" value="ECO:0007669"/>
    <property type="project" value="UniProtKB-UniRule"/>
</dbReference>
<comment type="similarity">
    <text evidence="4 12">Belongs to the serine/threonine dehydratase family.</text>
</comment>
<name>A0A4P9YRA4_9FUNG</name>
<dbReference type="InterPro" id="IPR045865">
    <property type="entry name" value="ACT-like_dom_sf"/>
</dbReference>
<proteinExistence type="inferred from homology"/>
<dbReference type="CDD" id="cd01562">
    <property type="entry name" value="Thr-dehyd"/>
    <property type="match status" value="1"/>
</dbReference>